<dbReference type="AlphaFoldDB" id="A0A562QX90"/>
<reference evidence="1 2" key="1">
    <citation type="journal article" date="2015" name="Stand. Genomic Sci.">
        <title>Genomic Encyclopedia of Bacterial and Archaeal Type Strains, Phase III: the genomes of soil and plant-associated and newly described type strains.</title>
        <authorList>
            <person name="Whitman W.B."/>
            <person name="Woyke T."/>
            <person name="Klenk H.P."/>
            <person name="Zhou Y."/>
            <person name="Lilburn T.G."/>
            <person name="Beck B.J."/>
            <person name="De Vos P."/>
            <person name="Vandamme P."/>
            <person name="Eisen J.A."/>
            <person name="Garrity G."/>
            <person name="Hugenholtz P."/>
            <person name="Kyrpides N.C."/>
        </authorList>
    </citation>
    <scope>NUCLEOTIDE SEQUENCE [LARGE SCALE GENOMIC DNA]</scope>
    <source>
        <strain evidence="1 2">CGMCC 1.10948</strain>
    </source>
</reference>
<keyword evidence="2" id="KW-1185">Reference proteome</keyword>
<comment type="caution">
    <text evidence="1">The sequence shown here is derived from an EMBL/GenBank/DDBJ whole genome shotgun (WGS) entry which is preliminary data.</text>
</comment>
<proteinExistence type="predicted"/>
<accession>A0A562QX90</accession>
<organism evidence="1 2">
    <name type="scientific">Bradyrhizobium huanghuaihaiense</name>
    <dbReference type="NCBI Taxonomy" id="990078"/>
    <lineage>
        <taxon>Bacteria</taxon>
        <taxon>Pseudomonadati</taxon>
        <taxon>Pseudomonadota</taxon>
        <taxon>Alphaproteobacteria</taxon>
        <taxon>Hyphomicrobiales</taxon>
        <taxon>Nitrobacteraceae</taxon>
        <taxon>Bradyrhizobium</taxon>
    </lineage>
</organism>
<dbReference type="EMBL" id="VLLA01000025">
    <property type="protein sequence ID" value="TWI61397.1"/>
    <property type="molecule type" value="Genomic_DNA"/>
</dbReference>
<protein>
    <submittedName>
        <fullName evidence="1">Uncharacterized protein</fullName>
    </submittedName>
</protein>
<evidence type="ECO:0000313" key="1">
    <source>
        <dbReference type="EMBL" id="TWI61397.1"/>
    </source>
</evidence>
<gene>
    <name evidence="1" type="ORF">IQ16_07085</name>
</gene>
<dbReference type="Proteomes" id="UP000316291">
    <property type="component" value="Unassembled WGS sequence"/>
</dbReference>
<sequence>MSAQREGDCAGQCCGRQECRAVSMQHPRWLKPRPPVRTMQMPVLEGLHCETSIHKMRRPISAPGQVGLASFGRLTLPIIPDHITAQWE</sequence>
<evidence type="ECO:0000313" key="2">
    <source>
        <dbReference type="Proteomes" id="UP000316291"/>
    </source>
</evidence>
<name>A0A562QX90_9BRAD</name>